<reference evidence="6" key="1">
    <citation type="journal article" date="2022" name="Int. J. Syst. Evol. Microbiol.">
        <title>Genome-based, phenotypic and chemotaxonomic classification of Faecalibacterium strains: proposal of three novel species Faecalibacterium duncaniae sp. nov., Faecalibacterium hattorii sp. nov. and Faecalibacterium gallinarum sp. nov. .</title>
        <authorList>
            <person name="Sakamoto M."/>
            <person name="Sakurai N."/>
            <person name="Tanno H."/>
            <person name="Iino T."/>
            <person name="Ohkuma M."/>
            <person name="Endo A."/>
        </authorList>
    </citation>
    <scope>NUCLEOTIDE SEQUENCE</scope>
    <source>
        <strain evidence="6">JCM 17207</strain>
    </source>
</reference>
<comment type="caution">
    <text evidence="6">The sequence shown here is derived from an EMBL/GenBank/DDBJ whole genome shotgun (WGS) entry which is preliminary data.</text>
</comment>
<evidence type="ECO:0000256" key="4">
    <source>
        <dbReference type="ARBA" id="ARBA00023163"/>
    </source>
</evidence>
<dbReference type="Gene3D" id="1.10.10.10">
    <property type="entry name" value="Winged helix-like DNA-binding domain superfamily/Winged helix DNA-binding domain"/>
    <property type="match status" value="1"/>
</dbReference>
<protein>
    <submittedName>
        <fullName evidence="6">Transcriptional regulator</fullName>
    </submittedName>
</protein>
<dbReference type="GO" id="GO:0032993">
    <property type="term" value="C:protein-DNA complex"/>
    <property type="evidence" value="ECO:0007669"/>
    <property type="project" value="TreeGrafter"/>
</dbReference>
<gene>
    <name evidence="6" type="ORF">JCM17207_08390</name>
</gene>
<dbReference type="Pfam" id="PF00126">
    <property type="entry name" value="HTH_1"/>
    <property type="match status" value="1"/>
</dbReference>
<dbReference type="Proteomes" id="UP001055185">
    <property type="component" value="Unassembled WGS sequence"/>
</dbReference>
<dbReference type="InterPro" id="IPR036390">
    <property type="entry name" value="WH_DNA-bd_sf"/>
</dbReference>
<dbReference type="AlphaFoldDB" id="A0AA37MW87"/>
<evidence type="ECO:0000256" key="3">
    <source>
        <dbReference type="ARBA" id="ARBA00023125"/>
    </source>
</evidence>
<organism evidence="6 7">
    <name type="scientific">Faecalibacterium gallinarum</name>
    <dbReference type="NCBI Taxonomy" id="2903556"/>
    <lineage>
        <taxon>Bacteria</taxon>
        <taxon>Bacillati</taxon>
        <taxon>Bacillota</taxon>
        <taxon>Clostridia</taxon>
        <taxon>Eubacteriales</taxon>
        <taxon>Oscillospiraceae</taxon>
        <taxon>Faecalibacterium</taxon>
    </lineage>
</organism>
<evidence type="ECO:0000313" key="6">
    <source>
        <dbReference type="EMBL" id="GJN64214.1"/>
    </source>
</evidence>
<feature type="domain" description="HTH lysR-type" evidence="5">
    <location>
        <begin position="1"/>
        <end position="58"/>
    </location>
</feature>
<evidence type="ECO:0000313" key="7">
    <source>
        <dbReference type="Proteomes" id="UP001055185"/>
    </source>
</evidence>
<dbReference type="PRINTS" id="PR00039">
    <property type="entry name" value="HTHLYSR"/>
</dbReference>
<evidence type="ECO:0000256" key="2">
    <source>
        <dbReference type="ARBA" id="ARBA00023015"/>
    </source>
</evidence>
<dbReference type="RefSeq" id="WP_238316446.1">
    <property type="nucleotide sequence ID" value="NZ_BQKV01000027.1"/>
</dbReference>
<dbReference type="PANTHER" id="PTHR30346">
    <property type="entry name" value="TRANSCRIPTIONAL DUAL REGULATOR HCAR-RELATED"/>
    <property type="match status" value="1"/>
</dbReference>
<accession>A0AA37MW87</accession>
<dbReference type="Gene3D" id="3.40.190.10">
    <property type="entry name" value="Periplasmic binding protein-like II"/>
    <property type="match status" value="2"/>
</dbReference>
<dbReference type="InterPro" id="IPR036388">
    <property type="entry name" value="WH-like_DNA-bd_sf"/>
</dbReference>
<dbReference type="SUPFAM" id="SSF46785">
    <property type="entry name" value="Winged helix' DNA-binding domain"/>
    <property type="match status" value="1"/>
</dbReference>
<evidence type="ECO:0000259" key="5">
    <source>
        <dbReference type="PROSITE" id="PS50931"/>
    </source>
</evidence>
<keyword evidence="4" id="KW-0804">Transcription</keyword>
<dbReference type="InterPro" id="IPR005119">
    <property type="entry name" value="LysR_subst-bd"/>
</dbReference>
<dbReference type="PROSITE" id="PS50931">
    <property type="entry name" value="HTH_LYSR"/>
    <property type="match status" value="1"/>
</dbReference>
<evidence type="ECO:0000256" key="1">
    <source>
        <dbReference type="ARBA" id="ARBA00009437"/>
    </source>
</evidence>
<dbReference type="PANTHER" id="PTHR30346:SF0">
    <property type="entry name" value="HCA OPERON TRANSCRIPTIONAL ACTIVATOR HCAR"/>
    <property type="match status" value="1"/>
</dbReference>
<dbReference type="FunFam" id="1.10.10.10:FF:000001">
    <property type="entry name" value="LysR family transcriptional regulator"/>
    <property type="match status" value="1"/>
</dbReference>
<keyword evidence="2" id="KW-0805">Transcription regulation</keyword>
<dbReference type="InterPro" id="IPR000847">
    <property type="entry name" value="LysR_HTH_N"/>
</dbReference>
<dbReference type="Pfam" id="PF03466">
    <property type="entry name" value="LysR_substrate"/>
    <property type="match status" value="1"/>
</dbReference>
<sequence length="293" mass="33690">MNDRQLLCFLVVSRTLNFSRASRELFITQPALSYQIRSLEKELEVELFERNTTHVRLTPAGLAFLGPARSLYRQYLEACNAVKPFVHRNKLVLQLPAVMTLRDPIYHSLIQQLNEAWPDAEISVCTDPPNKEFHHLLSTGVDALIGLAPEQPQPEVTQDFLFQTQCYLATGPAHPLHSRAVVCLWELRGQTLFYEPSERVYIGCLRAQAEAQGLPIHWAEVVSFELCYSGLLAGRGLFVSPLRYDIFPQEWYLPLQLKWPLPATCLMTLRDDPRPQIAELRQIFRDAYQKWSL</sequence>
<dbReference type="GO" id="GO:0003700">
    <property type="term" value="F:DNA-binding transcription factor activity"/>
    <property type="evidence" value="ECO:0007669"/>
    <property type="project" value="InterPro"/>
</dbReference>
<name>A0AA37MW87_9FIRM</name>
<proteinExistence type="inferred from homology"/>
<keyword evidence="7" id="KW-1185">Reference proteome</keyword>
<keyword evidence="3" id="KW-0238">DNA-binding</keyword>
<comment type="similarity">
    <text evidence="1">Belongs to the LysR transcriptional regulatory family.</text>
</comment>
<dbReference type="EMBL" id="BQKV01000027">
    <property type="protein sequence ID" value="GJN64214.1"/>
    <property type="molecule type" value="Genomic_DNA"/>
</dbReference>
<dbReference type="GO" id="GO:0003677">
    <property type="term" value="F:DNA binding"/>
    <property type="evidence" value="ECO:0007669"/>
    <property type="project" value="UniProtKB-KW"/>
</dbReference>
<dbReference type="SUPFAM" id="SSF53850">
    <property type="entry name" value="Periplasmic binding protein-like II"/>
    <property type="match status" value="1"/>
</dbReference>